<dbReference type="PANTHER" id="PTHR33751:SF9">
    <property type="entry name" value="CYTOCHROME C4"/>
    <property type="match status" value="1"/>
</dbReference>
<evidence type="ECO:0000256" key="4">
    <source>
        <dbReference type="ARBA" id="ARBA00022982"/>
    </source>
</evidence>
<gene>
    <name evidence="9" type="ORF">OF122_16665</name>
</gene>
<keyword evidence="2 6" id="KW-0349">Heme</keyword>
<dbReference type="EMBL" id="CP107716">
    <property type="protein sequence ID" value="UYQ71653.1"/>
    <property type="molecule type" value="Genomic_DNA"/>
</dbReference>
<feature type="transmembrane region" description="Helical" evidence="7">
    <location>
        <begin position="22"/>
        <end position="45"/>
    </location>
</feature>
<evidence type="ECO:0000256" key="5">
    <source>
        <dbReference type="ARBA" id="ARBA00023004"/>
    </source>
</evidence>
<proteinExistence type="predicted"/>
<keyword evidence="7" id="KW-1133">Transmembrane helix</keyword>
<keyword evidence="7" id="KW-0812">Transmembrane</keyword>
<accession>A0ABY6IM26</accession>
<evidence type="ECO:0000256" key="7">
    <source>
        <dbReference type="SAM" id="Phobius"/>
    </source>
</evidence>
<dbReference type="InterPro" id="IPR009056">
    <property type="entry name" value="Cyt_c-like_dom"/>
</dbReference>
<keyword evidence="3 6" id="KW-0479">Metal-binding</keyword>
<dbReference type="InterPro" id="IPR036909">
    <property type="entry name" value="Cyt_c-like_dom_sf"/>
</dbReference>
<evidence type="ECO:0000259" key="8">
    <source>
        <dbReference type="PROSITE" id="PS51007"/>
    </source>
</evidence>
<keyword evidence="1" id="KW-0813">Transport</keyword>
<dbReference type="RefSeq" id="WP_264225303.1">
    <property type="nucleotide sequence ID" value="NZ_CP107716.1"/>
</dbReference>
<evidence type="ECO:0000256" key="6">
    <source>
        <dbReference type="PROSITE-ProRule" id="PRU00433"/>
    </source>
</evidence>
<evidence type="ECO:0000256" key="3">
    <source>
        <dbReference type="ARBA" id="ARBA00022723"/>
    </source>
</evidence>
<keyword evidence="7" id="KW-0472">Membrane</keyword>
<dbReference type="PROSITE" id="PS51007">
    <property type="entry name" value="CYTC"/>
    <property type="match status" value="3"/>
</dbReference>
<reference evidence="9" key="1">
    <citation type="submission" date="2022-10" db="EMBL/GenBank/DDBJ databases">
        <title>YIM 151497 complete genome.</title>
        <authorList>
            <person name="Chen X."/>
        </authorList>
    </citation>
    <scope>NUCLEOTIDE SEQUENCE</scope>
    <source>
        <strain evidence="9">YIM 151497</strain>
    </source>
</reference>
<evidence type="ECO:0000256" key="1">
    <source>
        <dbReference type="ARBA" id="ARBA00022448"/>
    </source>
</evidence>
<evidence type="ECO:0000313" key="10">
    <source>
        <dbReference type="Proteomes" id="UP001163882"/>
    </source>
</evidence>
<organism evidence="9 10">
    <name type="scientific">Pelagibacterium flavum</name>
    <dbReference type="NCBI Taxonomy" id="2984530"/>
    <lineage>
        <taxon>Bacteria</taxon>
        <taxon>Pseudomonadati</taxon>
        <taxon>Pseudomonadota</taxon>
        <taxon>Alphaproteobacteria</taxon>
        <taxon>Hyphomicrobiales</taxon>
        <taxon>Devosiaceae</taxon>
        <taxon>Pelagibacterium</taxon>
    </lineage>
</organism>
<dbReference type="PANTHER" id="PTHR33751">
    <property type="entry name" value="CBB3-TYPE CYTOCHROME C OXIDASE SUBUNIT FIXP"/>
    <property type="match status" value="1"/>
</dbReference>
<feature type="domain" description="Cytochrome c" evidence="8">
    <location>
        <begin position="280"/>
        <end position="367"/>
    </location>
</feature>
<dbReference type="Pfam" id="PF13442">
    <property type="entry name" value="Cytochrome_CBB3"/>
    <property type="match status" value="1"/>
</dbReference>
<dbReference type="Pfam" id="PF00034">
    <property type="entry name" value="Cytochrom_C"/>
    <property type="match status" value="1"/>
</dbReference>
<keyword evidence="4" id="KW-0249">Electron transport</keyword>
<feature type="domain" description="Cytochrome c" evidence="8">
    <location>
        <begin position="86"/>
        <end position="172"/>
    </location>
</feature>
<keyword evidence="10" id="KW-1185">Reference proteome</keyword>
<evidence type="ECO:0000313" key="9">
    <source>
        <dbReference type="EMBL" id="UYQ71653.1"/>
    </source>
</evidence>
<dbReference type="SUPFAM" id="SSF46626">
    <property type="entry name" value="Cytochrome c"/>
    <property type="match status" value="3"/>
</dbReference>
<protein>
    <submittedName>
        <fullName evidence="9">C-type cytochrome</fullName>
    </submittedName>
</protein>
<name>A0ABY6IM26_9HYPH</name>
<evidence type="ECO:0000256" key="2">
    <source>
        <dbReference type="ARBA" id="ARBA00022617"/>
    </source>
</evidence>
<dbReference type="Gene3D" id="1.10.760.10">
    <property type="entry name" value="Cytochrome c-like domain"/>
    <property type="match status" value="3"/>
</dbReference>
<dbReference type="Proteomes" id="UP001163882">
    <property type="component" value="Chromosome"/>
</dbReference>
<feature type="domain" description="Cytochrome c" evidence="8">
    <location>
        <begin position="183"/>
        <end position="269"/>
    </location>
</feature>
<keyword evidence="5 6" id="KW-0408">Iron</keyword>
<sequence>MPERTGDDDVVMVRRLTRWQRLGMAALFLMGVFVVGAAVFVWTGYYNISAKSEHWDFTTEILQTVRDQSIRARADSIAVPDLDDPAMIALGREHYRGGCASCHGLPGEERNPVARAMLPDPPDLAYAFERYEPGALFWLIDNGIKYTGMPSWPGTGRQDEVWPMVAYLKSVHDEIAPGTVLDDTSSDGEPIDTYGFQVLDECSRCHGDAQTGPVSDRVPSLSGQPPDYLERALREYRAGLRESGYMEPAAFALTDQAISRFATLYSQYPSRSADTEFDPDQVARGAEIAMNGVPEDDVPACTSCHGNGNPQFPNLAGQSQTYLEGQLELWRNGGRDTTPYGQIMAVIGRNLTPSQIEDVSAFFASLEQPASGGGQ</sequence>
<dbReference type="InterPro" id="IPR050597">
    <property type="entry name" value="Cytochrome_c_Oxidase_Subunit"/>
</dbReference>